<sequence length="145" mass="15159">MTTVSEVMTRDAATLAPSDTIRHAASLMEWLNVGALPVCDGVTMIGIVTDRDIVVRAVSQGLDPTTPVEGVASGPVQYCFEDDDVTEAEKKLASSQIRRLPVLDRQKRLVGILSLGDVATNANGGLSSTLGAVSAPSVPDRPGKT</sequence>
<comment type="caution">
    <text evidence="1">The sequence shown here is derived from an EMBL/GenBank/DDBJ whole genome shotgun (WGS) entry which is preliminary data.</text>
</comment>
<organism evidence="1 2">
    <name type="scientific">Paraburkholderia phymatum</name>
    <dbReference type="NCBI Taxonomy" id="148447"/>
    <lineage>
        <taxon>Bacteria</taxon>
        <taxon>Pseudomonadati</taxon>
        <taxon>Pseudomonadota</taxon>
        <taxon>Betaproteobacteria</taxon>
        <taxon>Burkholderiales</taxon>
        <taxon>Burkholderiaceae</taxon>
        <taxon>Paraburkholderia</taxon>
    </lineage>
</organism>
<gene>
    <name evidence="1" type="ORF">AB4Y32_21955</name>
</gene>
<dbReference type="Proteomes" id="UP001558850">
    <property type="component" value="Unassembled WGS sequence"/>
</dbReference>
<name>A0ACC6U475_9BURK</name>
<evidence type="ECO:0000313" key="2">
    <source>
        <dbReference type="Proteomes" id="UP001558850"/>
    </source>
</evidence>
<reference evidence="1" key="1">
    <citation type="submission" date="2024-07" db="EMBL/GenBank/DDBJ databases">
        <title>A survey of Mimosa microsymbionts across Brazilian biomes reveals a high diversity of Paraburkholderia nodulating endemic species, but also that Cupriavidus is common as a symbiont of widespread species.</title>
        <authorList>
            <person name="Rouws L."/>
            <person name="Barauna A."/>
            <person name="Beukes C."/>
            <person name="Rouws J.R.C."/>
            <person name="De Faria S.M."/>
            <person name="Gross E."/>
            <person name="Bueno Dos Reis Junior F."/>
            <person name="Simon M.F."/>
            <person name="Maluk M."/>
            <person name="Odee D.W."/>
            <person name="Kenicer G."/>
            <person name="Young J.P.W."/>
            <person name="Reis V.M."/>
            <person name="Zilli J."/>
            <person name="James E.K."/>
        </authorList>
    </citation>
    <scope>NUCLEOTIDE SEQUENCE</scope>
    <source>
        <strain evidence="1">EG181B</strain>
    </source>
</reference>
<dbReference type="EMBL" id="JBFRCH010000013">
    <property type="protein sequence ID" value="MEX3934419.1"/>
    <property type="molecule type" value="Genomic_DNA"/>
</dbReference>
<accession>A0ACC6U475</accession>
<proteinExistence type="predicted"/>
<evidence type="ECO:0000313" key="1">
    <source>
        <dbReference type="EMBL" id="MEX3934419.1"/>
    </source>
</evidence>
<protein>
    <submittedName>
        <fullName evidence="1">CBS domain-containing protein</fullName>
    </submittedName>
</protein>
<keyword evidence="2" id="KW-1185">Reference proteome</keyword>